<dbReference type="PANTHER" id="PTHR46732:SF8">
    <property type="entry name" value="ATP-DEPENDENT PROTEASE LA (LON) DOMAIN PROTEIN"/>
    <property type="match status" value="1"/>
</dbReference>
<dbReference type="Gene3D" id="2.30.130.40">
    <property type="entry name" value="LON domain-like"/>
    <property type="match status" value="1"/>
</dbReference>
<dbReference type="SMART" id="SM00464">
    <property type="entry name" value="LON"/>
    <property type="match status" value="1"/>
</dbReference>
<dbReference type="PROSITE" id="PS51787">
    <property type="entry name" value="LON_N"/>
    <property type="match status" value="1"/>
</dbReference>
<dbReference type="Pfam" id="PF02190">
    <property type="entry name" value="LON_substr_bdg"/>
    <property type="match status" value="1"/>
</dbReference>
<keyword evidence="3" id="KW-1185">Reference proteome</keyword>
<dbReference type="InterPro" id="IPR046336">
    <property type="entry name" value="Lon_prtase_N_sf"/>
</dbReference>
<sequence>MFPLSSVVLPGQTIALHIFEDRYRELVTHLLRLPETQRRFGIVSIREGYEVGDAGVQSIHRVGVEVRLTDVTEHEDGRYDVTVEAGSRIRLDAGVTSESFMWGHVTELDEPVGDDADLEADRAHAIFDAYRTELNRFRLDASVEALPNDPVELSYVLASSAVLTLPDRQELLEADDAASRLRSYRALVRDEIAAMRAVPSLPAVDVARTSWSPN</sequence>
<dbReference type="SUPFAM" id="SSF88697">
    <property type="entry name" value="PUA domain-like"/>
    <property type="match status" value="1"/>
</dbReference>
<name>A0A0B2BV68_9ACTN</name>
<evidence type="ECO:0000259" key="1">
    <source>
        <dbReference type="PROSITE" id="PS51787"/>
    </source>
</evidence>
<dbReference type="InterPro" id="IPR015947">
    <property type="entry name" value="PUA-like_sf"/>
</dbReference>
<dbReference type="PANTHER" id="PTHR46732">
    <property type="entry name" value="ATP-DEPENDENT PROTEASE LA (LON) DOMAIN PROTEIN"/>
    <property type="match status" value="1"/>
</dbReference>
<proteinExistence type="predicted"/>
<dbReference type="Gene3D" id="1.20.58.1480">
    <property type="match status" value="1"/>
</dbReference>
<evidence type="ECO:0000313" key="2">
    <source>
        <dbReference type="EMBL" id="PJJ56005.1"/>
    </source>
</evidence>
<dbReference type="InterPro" id="IPR003111">
    <property type="entry name" value="Lon_prtase_N"/>
</dbReference>
<protein>
    <recommendedName>
        <fullName evidence="1">Lon N-terminal domain-containing protein</fullName>
    </recommendedName>
</protein>
<reference evidence="2 3" key="1">
    <citation type="submission" date="2017-11" db="EMBL/GenBank/DDBJ databases">
        <title>Genomic Encyclopedia of Archaeal and Bacterial Type Strains, Phase II (KMG-II): From Individual Species to Whole Genera.</title>
        <authorList>
            <person name="Goeker M."/>
        </authorList>
    </citation>
    <scope>NUCLEOTIDE SEQUENCE [LARGE SCALE GENOMIC DNA]</scope>
    <source>
        <strain evidence="2 3">DSM 27763</strain>
    </source>
</reference>
<gene>
    <name evidence="2" type="ORF">CLV56_0209</name>
</gene>
<dbReference type="Proteomes" id="UP000230842">
    <property type="component" value="Unassembled WGS sequence"/>
</dbReference>
<dbReference type="AlphaFoldDB" id="A0A0B2BV68"/>
<evidence type="ECO:0000313" key="3">
    <source>
        <dbReference type="Proteomes" id="UP000230842"/>
    </source>
</evidence>
<comment type="caution">
    <text evidence="2">The sequence shown here is derived from an EMBL/GenBank/DDBJ whole genome shotgun (WGS) entry which is preliminary data.</text>
</comment>
<dbReference type="EMBL" id="PGEZ01000001">
    <property type="protein sequence ID" value="PJJ56005.1"/>
    <property type="molecule type" value="Genomic_DNA"/>
</dbReference>
<feature type="domain" description="Lon N-terminal" evidence="1">
    <location>
        <begin position="1"/>
        <end position="192"/>
    </location>
</feature>
<accession>A0A0B2BV68</accession>
<organism evidence="2 3">
    <name type="scientific">Mumia flava</name>
    <dbReference type="NCBI Taxonomy" id="1348852"/>
    <lineage>
        <taxon>Bacteria</taxon>
        <taxon>Bacillati</taxon>
        <taxon>Actinomycetota</taxon>
        <taxon>Actinomycetes</taxon>
        <taxon>Propionibacteriales</taxon>
        <taxon>Nocardioidaceae</taxon>
        <taxon>Mumia</taxon>
    </lineage>
</organism>